<sequence>MKTRSQTILEKKELEFIFDFDEASAAWRSNKKSIGNGSYKYICEEICKNGKKCGQTCVQHDELFICKRHLLYKK</sequence>
<accession>A0A6C0BA10</accession>
<proteinExistence type="predicted"/>
<name>A0A6C0BA10_9ZZZZ</name>
<evidence type="ECO:0000313" key="1">
    <source>
        <dbReference type="EMBL" id="QHS88936.1"/>
    </source>
</evidence>
<organism evidence="1">
    <name type="scientific">viral metagenome</name>
    <dbReference type="NCBI Taxonomy" id="1070528"/>
    <lineage>
        <taxon>unclassified sequences</taxon>
        <taxon>metagenomes</taxon>
        <taxon>organismal metagenomes</taxon>
    </lineage>
</organism>
<reference evidence="1" key="1">
    <citation type="journal article" date="2020" name="Nature">
        <title>Giant virus diversity and host interactions through global metagenomics.</title>
        <authorList>
            <person name="Schulz F."/>
            <person name="Roux S."/>
            <person name="Paez-Espino D."/>
            <person name="Jungbluth S."/>
            <person name="Walsh D.A."/>
            <person name="Denef V.J."/>
            <person name="McMahon K.D."/>
            <person name="Konstantinidis K.T."/>
            <person name="Eloe-Fadrosh E.A."/>
            <person name="Kyrpides N.C."/>
            <person name="Woyke T."/>
        </authorList>
    </citation>
    <scope>NUCLEOTIDE SEQUENCE</scope>
    <source>
        <strain evidence="1">GVMAG-M-3300010158-59</strain>
    </source>
</reference>
<dbReference type="AlphaFoldDB" id="A0A6C0BA10"/>
<dbReference type="EMBL" id="MN739103">
    <property type="protein sequence ID" value="QHS88936.1"/>
    <property type="molecule type" value="Genomic_DNA"/>
</dbReference>
<protein>
    <submittedName>
        <fullName evidence="1">Uncharacterized protein</fullName>
    </submittedName>
</protein>